<reference evidence="6 7" key="1">
    <citation type="submission" date="2024-10" db="EMBL/GenBank/DDBJ databases">
        <authorList>
            <person name="Cho J.-C."/>
        </authorList>
    </citation>
    <scope>NUCLEOTIDE SEQUENCE [LARGE SCALE GENOMIC DNA]</scope>
    <source>
        <strain evidence="6 7">KCTC29696</strain>
    </source>
</reference>
<dbReference type="PIRSF" id="PIRSF000446">
    <property type="entry name" value="Mct"/>
    <property type="match status" value="1"/>
</dbReference>
<dbReference type="Gene3D" id="3.40.366.10">
    <property type="entry name" value="Malonyl-Coenzyme A Acyl Carrier Protein, domain 2"/>
    <property type="match status" value="1"/>
</dbReference>
<dbReference type="Pfam" id="PF00698">
    <property type="entry name" value="Acyl_transf_1"/>
    <property type="match status" value="1"/>
</dbReference>
<gene>
    <name evidence="6" type="ORF">ACG5V6_22990</name>
</gene>
<evidence type="ECO:0000259" key="5">
    <source>
        <dbReference type="SMART" id="SM00827"/>
    </source>
</evidence>
<evidence type="ECO:0000256" key="3">
    <source>
        <dbReference type="ARBA" id="ARBA00048462"/>
    </source>
</evidence>
<dbReference type="PANTHER" id="PTHR42681:SF1">
    <property type="entry name" value="MALONYL-COA-ACYL CARRIER PROTEIN TRANSACYLASE, MITOCHONDRIAL"/>
    <property type="match status" value="1"/>
</dbReference>
<comment type="catalytic activity">
    <reaction evidence="3 4">
        <text>holo-[ACP] + malonyl-CoA = malonyl-[ACP] + CoA</text>
        <dbReference type="Rhea" id="RHEA:41792"/>
        <dbReference type="Rhea" id="RHEA-COMP:9623"/>
        <dbReference type="Rhea" id="RHEA-COMP:9685"/>
        <dbReference type="ChEBI" id="CHEBI:57287"/>
        <dbReference type="ChEBI" id="CHEBI:57384"/>
        <dbReference type="ChEBI" id="CHEBI:64479"/>
        <dbReference type="ChEBI" id="CHEBI:78449"/>
        <dbReference type="EC" id="2.3.1.39"/>
    </reaction>
</comment>
<evidence type="ECO:0000313" key="7">
    <source>
        <dbReference type="Proteomes" id="UP001607069"/>
    </source>
</evidence>
<dbReference type="InterPro" id="IPR024925">
    <property type="entry name" value="Malonyl_CoA-ACP_transAc"/>
</dbReference>
<name>A0ABW7HZA9_9ACTN</name>
<dbReference type="InterPro" id="IPR014043">
    <property type="entry name" value="Acyl_transferase_dom"/>
</dbReference>
<dbReference type="Gene3D" id="3.30.70.250">
    <property type="entry name" value="Malonyl-CoA ACP transacylase, ACP-binding"/>
    <property type="match status" value="1"/>
</dbReference>
<protein>
    <recommendedName>
        <fullName evidence="4">Malonyl CoA-acyl carrier protein transacylase</fullName>
        <ecNumber evidence="4">2.3.1.39</ecNumber>
    </recommendedName>
</protein>
<evidence type="ECO:0000256" key="2">
    <source>
        <dbReference type="ARBA" id="ARBA00023315"/>
    </source>
</evidence>
<dbReference type="RefSeq" id="WP_279951585.1">
    <property type="nucleotide sequence ID" value="NZ_BAABEN010000025.1"/>
</dbReference>
<evidence type="ECO:0000256" key="1">
    <source>
        <dbReference type="ARBA" id="ARBA00022679"/>
    </source>
</evidence>
<evidence type="ECO:0000313" key="6">
    <source>
        <dbReference type="EMBL" id="MFH0251070.1"/>
    </source>
</evidence>
<dbReference type="InterPro" id="IPR016036">
    <property type="entry name" value="Malonyl_transacylase_ACP-bd"/>
</dbReference>
<proteinExistence type="inferred from homology"/>
<dbReference type="InterPro" id="IPR001227">
    <property type="entry name" value="Ac_transferase_dom_sf"/>
</dbReference>
<accession>A0ABW7HZA9</accession>
<dbReference type="InterPro" id="IPR050858">
    <property type="entry name" value="Mal-CoA-ACP_Trans/PKS_FabD"/>
</dbReference>
<dbReference type="EMBL" id="JBIHMK010000113">
    <property type="protein sequence ID" value="MFH0251070.1"/>
    <property type="molecule type" value="Genomic_DNA"/>
</dbReference>
<comment type="caution">
    <text evidence="6">The sequence shown here is derived from an EMBL/GenBank/DDBJ whole genome shotgun (WGS) entry which is preliminary data.</text>
</comment>
<dbReference type="SUPFAM" id="SSF52151">
    <property type="entry name" value="FabD/lysophospholipase-like"/>
    <property type="match status" value="1"/>
</dbReference>
<dbReference type="PANTHER" id="PTHR42681">
    <property type="entry name" value="MALONYL-COA-ACYL CARRIER PROTEIN TRANSACYLASE, MITOCHONDRIAL"/>
    <property type="match status" value="1"/>
</dbReference>
<keyword evidence="1 4" id="KW-0808">Transferase</keyword>
<evidence type="ECO:0000256" key="4">
    <source>
        <dbReference type="PIRNR" id="PIRNR000446"/>
    </source>
</evidence>
<dbReference type="InterPro" id="IPR016035">
    <property type="entry name" value="Acyl_Trfase/lysoPLipase"/>
</dbReference>
<dbReference type="Proteomes" id="UP001607069">
    <property type="component" value="Unassembled WGS sequence"/>
</dbReference>
<dbReference type="GO" id="GO:0004314">
    <property type="term" value="F:[acyl-carrier-protein] S-malonyltransferase activity"/>
    <property type="evidence" value="ECO:0007669"/>
    <property type="project" value="UniProtKB-EC"/>
</dbReference>
<dbReference type="SUPFAM" id="SSF55048">
    <property type="entry name" value="Probable ACP-binding domain of malonyl-CoA ACP transacylase"/>
    <property type="match status" value="1"/>
</dbReference>
<sequence length="318" mass="33550">MSGPRLALVFPGQGAQQPGMGRLWSGRPGWSLAERASEISGRDVPELLLRADAETLRRTDNAQLATFVLEMVVLAELRRCLPAARRPVVCAGHSLGEYAALVAAGIVGFDDGVRLVTARGEAMRRACAAEPGTMAAVVGLPPEDVEKAAQEIRDGGGRVWVANLNSPQQSVLSGEAGAVAACSEAAERFGAARIVPIPVGGAFHTPLMESAANKFARVADAVEYLPGHTPVVANVDARPHQEPGGWPWLLTRQITAPVRWADSVRAMADETYCDMFVEVGPGRTLTGLARRIAPEVSRLSIAEPGQLPPVPAPVRNAA</sequence>
<comment type="similarity">
    <text evidence="4">Belongs to the fabD family.</text>
</comment>
<dbReference type="EC" id="2.3.1.39" evidence="4"/>
<keyword evidence="2 4" id="KW-0012">Acyltransferase</keyword>
<organism evidence="6 7">
    <name type="scientific">Streptomyces chitinivorans</name>
    <dbReference type="NCBI Taxonomy" id="1257027"/>
    <lineage>
        <taxon>Bacteria</taxon>
        <taxon>Bacillati</taxon>
        <taxon>Actinomycetota</taxon>
        <taxon>Actinomycetes</taxon>
        <taxon>Kitasatosporales</taxon>
        <taxon>Streptomycetaceae</taxon>
        <taxon>Streptomyces</taxon>
    </lineage>
</organism>
<dbReference type="SMART" id="SM00827">
    <property type="entry name" value="PKS_AT"/>
    <property type="match status" value="1"/>
</dbReference>
<keyword evidence="7" id="KW-1185">Reference proteome</keyword>
<feature type="domain" description="Malonyl-CoA:ACP transacylase (MAT)" evidence="5">
    <location>
        <begin position="9"/>
        <end position="317"/>
    </location>
</feature>